<protein>
    <submittedName>
        <fullName evidence="3">PRC-barrel domain-containing protein</fullName>
    </submittedName>
</protein>
<dbReference type="Proteomes" id="UP001225596">
    <property type="component" value="Unassembled WGS sequence"/>
</dbReference>
<dbReference type="InterPro" id="IPR027275">
    <property type="entry name" value="PRC-brl_dom"/>
</dbReference>
<feature type="region of interest" description="Disordered" evidence="1">
    <location>
        <begin position="280"/>
        <end position="310"/>
    </location>
</feature>
<dbReference type="RefSeq" id="WP_338438116.1">
    <property type="nucleotide sequence ID" value="NZ_JAUYVH010000016.1"/>
</dbReference>
<gene>
    <name evidence="3" type="ORF">Q8A64_17025</name>
</gene>
<feature type="domain" description="PRC-barrel" evidence="2">
    <location>
        <begin position="64"/>
        <end position="122"/>
    </location>
</feature>
<feature type="domain" description="PRC-barrel" evidence="2">
    <location>
        <begin position="209"/>
        <end position="272"/>
    </location>
</feature>
<name>A0ABU1BT27_9BURK</name>
<proteinExistence type="predicted"/>
<keyword evidence="4" id="KW-1185">Reference proteome</keyword>
<comment type="caution">
    <text evidence="3">The sequence shown here is derived from an EMBL/GenBank/DDBJ whole genome shotgun (WGS) entry which is preliminary data.</text>
</comment>
<evidence type="ECO:0000313" key="3">
    <source>
        <dbReference type="EMBL" id="MDQ9172117.1"/>
    </source>
</evidence>
<dbReference type="SUPFAM" id="SSF50346">
    <property type="entry name" value="PRC-barrel domain"/>
    <property type="match status" value="2"/>
</dbReference>
<dbReference type="InterPro" id="IPR014747">
    <property type="entry name" value="Bac_photo_RC_H_C"/>
</dbReference>
<dbReference type="InterPro" id="IPR011033">
    <property type="entry name" value="PRC_barrel-like_sf"/>
</dbReference>
<feature type="compositionally biased region" description="Basic and acidic residues" evidence="1">
    <location>
        <begin position="187"/>
        <end position="203"/>
    </location>
</feature>
<organism evidence="3 4">
    <name type="scientific">Keguizhuia sedimenti</name>
    <dbReference type="NCBI Taxonomy" id="3064264"/>
    <lineage>
        <taxon>Bacteria</taxon>
        <taxon>Pseudomonadati</taxon>
        <taxon>Pseudomonadota</taxon>
        <taxon>Betaproteobacteria</taxon>
        <taxon>Burkholderiales</taxon>
        <taxon>Oxalobacteraceae</taxon>
        <taxon>Keguizhuia</taxon>
    </lineage>
</organism>
<feature type="region of interest" description="Disordered" evidence="1">
    <location>
        <begin position="181"/>
        <end position="203"/>
    </location>
</feature>
<dbReference type="EMBL" id="JAUYVH010000016">
    <property type="protein sequence ID" value="MDQ9172117.1"/>
    <property type="molecule type" value="Genomic_DNA"/>
</dbReference>
<evidence type="ECO:0000256" key="1">
    <source>
        <dbReference type="SAM" id="MobiDB-lite"/>
    </source>
</evidence>
<evidence type="ECO:0000259" key="2">
    <source>
        <dbReference type="Pfam" id="PF05239"/>
    </source>
</evidence>
<sequence length="310" mass="33875">MLDPAVRTAACDRMAATAALIPGTFLSQAGHHEIGGIDSSGYEEACMLHKVKQLKSLYLRASDGDLGTVEDFYFDDAKWTVRHLVVDTGGLLSGRLVLVPPQAVGHIDWDDGTVHVKLTKQQIEDSPGIDNDKPVSRQHEQQVFDYYGFPYYWGSPFAWGAAGMPGAAGILTPAGLPVDAVGAESPRGSESERAADEAARNDPRLRSATEVMGYTIHATDGDLGHVEDFLFDEGDWSLQMIEIDTRNWLPGRHVAVPVQRIREVSWDGQRVEIGMTREEISHGMDSDTAALSSAARPDVDRSGSYMPPRR</sequence>
<dbReference type="Pfam" id="PF05239">
    <property type="entry name" value="PRC"/>
    <property type="match status" value="2"/>
</dbReference>
<evidence type="ECO:0000313" key="4">
    <source>
        <dbReference type="Proteomes" id="UP001225596"/>
    </source>
</evidence>
<reference evidence="3 4" key="1">
    <citation type="submission" date="2023-08" db="EMBL/GenBank/DDBJ databases">
        <title>Oxalobacteraceae gen .nov., isolated from river sludge outside the plant.</title>
        <authorList>
            <person name="Zhao S.Y."/>
        </authorList>
    </citation>
    <scope>NUCLEOTIDE SEQUENCE [LARGE SCALE GENOMIC DNA]</scope>
    <source>
        <strain evidence="3 4">R-40</strain>
    </source>
</reference>
<dbReference type="Gene3D" id="3.90.50.10">
    <property type="entry name" value="Photosynthetic Reaction Center, subunit H, domain 2"/>
    <property type="match status" value="2"/>
</dbReference>
<accession>A0ABU1BT27</accession>